<dbReference type="Proteomes" id="UP000694419">
    <property type="component" value="Unplaced"/>
</dbReference>
<feature type="compositionally biased region" description="Basic and acidic residues" evidence="10">
    <location>
        <begin position="575"/>
        <end position="586"/>
    </location>
</feature>
<evidence type="ECO:0000256" key="8">
    <source>
        <dbReference type="PROSITE-ProRule" id="PRU00552"/>
    </source>
</evidence>
<evidence type="ECO:0000256" key="10">
    <source>
        <dbReference type="SAM" id="MobiDB-lite"/>
    </source>
</evidence>
<dbReference type="GO" id="GO:0003724">
    <property type="term" value="F:RNA helicase activity"/>
    <property type="evidence" value="ECO:0007669"/>
    <property type="project" value="UniProtKB-EC"/>
</dbReference>
<evidence type="ECO:0000256" key="2">
    <source>
        <dbReference type="ARBA" id="ARBA00022801"/>
    </source>
</evidence>
<feature type="region of interest" description="Disordered" evidence="10">
    <location>
        <begin position="749"/>
        <end position="812"/>
    </location>
</feature>
<sequence>MRGGGGSMGRAGSEGSGRGSAAMDPVRSFERWKKKYTRRTKRLRLQRKERKRPEWQVEREGIERLVQRYPQINPSEIQRFSDFPLSKKTLRGLQEAQYRVVTEIQRQTIGLALQGKDVLGAAKTGSGKTLAFIVPALELLYRHQWTSADGLGVLIISPTRELAYQTFKVLRKVGRNHEFSAGLIIGGKDLKEESERIHHINMLICTPGRLLQHMDETSYFYASDLQMLILDEADRILDMGFADTMNAIIENLPKKRQTLLFSATQTKSVKDLARLSLKDPEYVWVHEKAKFSTPATLDQSYVVCELQQKVNMLYSFLRSHLKKKTIVFFASCKEVQYLFRVFCKLQPGLPVLALHGKQHQMKRMEVYTCFVRKKAAVLFATDIAARGLDFPAVNWVIQFDCPEDANTYIHRVGRTARYKEGGEALLVLLPSEEKGMVEQLAQKKVPVSEIKINPEKLTDIQKRLQAFLAQDQELKDKAQRCFVSYLRSVYLMKNKEVFDVFKLPLAEYALSLGLAMAPRVRFLQKARKQLCANEAAGGTDHLKETEQNKNAISLINNEGVEKCGTNFSGKVSVNKTKEKERRKETEACSASSEDAESGESEEESEEEGEKEVSVPSRVPNPDSVQFFEEDDDDDDTKDLDLLTVKRRDVFGVEAKDNPALNASKSKMKKKQTKTQEAKKILKKKFKVNTKIVFTDDGVLVQQWPPVQKSSLAKAHEEDDASGINLDKAKEILREEDKFDKEEYRKKIKEKHREKRLKEKAARREARNKNAQAEEETVAFLAHSGSEEEFDPSTLPDPDKYKDSDEEQDSESEDSYRLWYFSSETDFSFAFSTITLVFHYK</sequence>
<comment type="domain">
    <text evidence="9">The Q motif is unique to and characteristic of the DEAD box family of RNA helicases and controls ATP binding and hydrolysis.</text>
</comment>
<dbReference type="EC" id="3.6.4.13" evidence="9"/>
<reference evidence="14" key="2">
    <citation type="submission" date="2025-09" db="UniProtKB">
        <authorList>
            <consortium name="Ensembl"/>
        </authorList>
    </citation>
    <scope>IDENTIFICATION</scope>
</reference>
<dbReference type="Pfam" id="PF00270">
    <property type="entry name" value="DEAD"/>
    <property type="match status" value="1"/>
</dbReference>
<dbReference type="SMART" id="SM01178">
    <property type="entry name" value="DUF4217"/>
    <property type="match status" value="1"/>
</dbReference>
<dbReference type="CDD" id="cd17941">
    <property type="entry name" value="DEADc_DDX10"/>
    <property type="match status" value="1"/>
</dbReference>
<dbReference type="InterPro" id="IPR027417">
    <property type="entry name" value="P-loop_NTPase"/>
</dbReference>
<dbReference type="PROSITE" id="PS51195">
    <property type="entry name" value="Q_MOTIF"/>
    <property type="match status" value="1"/>
</dbReference>
<feature type="domain" description="Helicase ATP-binding" evidence="11">
    <location>
        <begin position="109"/>
        <end position="283"/>
    </location>
</feature>
<dbReference type="FunFam" id="3.40.50.300:FF:001089">
    <property type="entry name" value="RNA helicase"/>
    <property type="match status" value="1"/>
</dbReference>
<evidence type="ECO:0000256" key="6">
    <source>
        <dbReference type="ARBA" id="ARBA00038084"/>
    </source>
</evidence>
<feature type="domain" description="Helicase C-terminal" evidence="12">
    <location>
        <begin position="296"/>
        <end position="458"/>
    </location>
</feature>
<dbReference type="PROSITE" id="PS00039">
    <property type="entry name" value="DEAD_ATP_HELICASE"/>
    <property type="match status" value="1"/>
</dbReference>
<dbReference type="GO" id="GO:0005524">
    <property type="term" value="F:ATP binding"/>
    <property type="evidence" value="ECO:0007669"/>
    <property type="project" value="UniProtKB-UniRule"/>
</dbReference>
<organism evidence="14 15">
    <name type="scientific">Calidris pygmaea</name>
    <name type="common">Spoon-billed sandpiper</name>
    <dbReference type="NCBI Taxonomy" id="425635"/>
    <lineage>
        <taxon>Eukaryota</taxon>
        <taxon>Metazoa</taxon>
        <taxon>Chordata</taxon>
        <taxon>Craniata</taxon>
        <taxon>Vertebrata</taxon>
        <taxon>Euteleostomi</taxon>
        <taxon>Archelosauria</taxon>
        <taxon>Archosauria</taxon>
        <taxon>Dinosauria</taxon>
        <taxon>Saurischia</taxon>
        <taxon>Theropoda</taxon>
        <taxon>Coelurosauria</taxon>
        <taxon>Aves</taxon>
        <taxon>Neognathae</taxon>
        <taxon>Neoaves</taxon>
        <taxon>Charadriiformes</taxon>
        <taxon>Scolopacidae</taxon>
        <taxon>Calidris</taxon>
    </lineage>
</organism>
<reference evidence="14" key="1">
    <citation type="submission" date="2025-08" db="UniProtKB">
        <authorList>
            <consortium name="Ensembl"/>
        </authorList>
    </citation>
    <scope>IDENTIFICATION</scope>
</reference>
<feature type="region of interest" description="Disordered" evidence="10">
    <location>
        <begin position="574"/>
        <end position="638"/>
    </location>
</feature>
<dbReference type="SUPFAM" id="SSF52540">
    <property type="entry name" value="P-loop containing nucleoside triphosphate hydrolases"/>
    <property type="match status" value="1"/>
</dbReference>
<keyword evidence="3 9" id="KW-0347">Helicase</keyword>
<evidence type="ECO:0000256" key="3">
    <source>
        <dbReference type="ARBA" id="ARBA00022806"/>
    </source>
</evidence>
<evidence type="ECO:0000259" key="11">
    <source>
        <dbReference type="PROSITE" id="PS51192"/>
    </source>
</evidence>
<feature type="region of interest" description="Disordered" evidence="10">
    <location>
        <begin position="656"/>
        <end position="677"/>
    </location>
</feature>
<dbReference type="InterPro" id="IPR014001">
    <property type="entry name" value="Helicase_ATP-bd"/>
</dbReference>
<dbReference type="PROSITE" id="PS51192">
    <property type="entry name" value="HELICASE_ATP_BIND_1"/>
    <property type="match status" value="1"/>
</dbReference>
<keyword evidence="1 9" id="KW-0547">Nucleotide-binding</keyword>
<keyword evidence="5 9" id="KW-0694">RNA-binding</keyword>
<feature type="compositionally biased region" description="Acidic residues" evidence="10">
    <location>
        <begin position="593"/>
        <end position="609"/>
    </location>
</feature>
<feature type="compositionally biased region" description="Basic and acidic residues" evidence="10">
    <location>
        <begin position="755"/>
        <end position="767"/>
    </location>
</feature>
<dbReference type="GO" id="GO:0003723">
    <property type="term" value="F:RNA binding"/>
    <property type="evidence" value="ECO:0007669"/>
    <property type="project" value="UniProtKB-UniRule"/>
</dbReference>
<dbReference type="Pfam" id="PF13959">
    <property type="entry name" value="CTE_SPB4"/>
    <property type="match status" value="1"/>
</dbReference>
<evidence type="ECO:0000256" key="9">
    <source>
        <dbReference type="RuleBase" id="RU365068"/>
    </source>
</evidence>
<name>A0A8C3J731_9CHAR</name>
<feature type="compositionally biased region" description="Acidic residues" evidence="10">
    <location>
        <begin position="627"/>
        <end position="637"/>
    </location>
</feature>
<dbReference type="AlphaFoldDB" id="A0A8C3J731"/>
<feature type="domain" description="DEAD-box RNA helicase Q" evidence="13">
    <location>
        <begin position="78"/>
        <end position="106"/>
    </location>
</feature>
<keyword evidence="15" id="KW-1185">Reference proteome</keyword>
<dbReference type="PROSITE" id="PS51194">
    <property type="entry name" value="HELICASE_CTER"/>
    <property type="match status" value="1"/>
</dbReference>
<dbReference type="InterPro" id="IPR025313">
    <property type="entry name" value="SPB4-like_CTE"/>
</dbReference>
<evidence type="ECO:0000259" key="13">
    <source>
        <dbReference type="PROSITE" id="PS51195"/>
    </source>
</evidence>
<dbReference type="FunFam" id="3.40.50.300:FF:000874">
    <property type="entry name" value="RNA helicase"/>
    <property type="match status" value="1"/>
</dbReference>
<evidence type="ECO:0000313" key="15">
    <source>
        <dbReference type="Proteomes" id="UP000694419"/>
    </source>
</evidence>
<evidence type="ECO:0000256" key="5">
    <source>
        <dbReference type="ARBA" id="ARBA00022884"/>
    </source>
</evidence>
<evidence type="ECO:0000256" key="1">
    <source>
        <dbReference type="ARBA" id="ARBA00022741"/>
    </source>
</evidence>
<protein>
    <recommendedName>
        <fullName evidence="9">ATP-dependent RNA helicase</fullName>
        <ecNumber evidence="9">3.6.4.13</ecNumber>
    </recommendedName>
</protein>
<comment type="catalytic activity">
    <reaction evidence="7 9">
        <text>ATP + H2O = ADP + phosphate + H(+)</text>
        <dbReference type="Rhea" id="RHEA:13065"/>
        <dbReference type="ChEBI" id="CHEBI:15377"/>
        <dbReference type="ChEBI" id="CHEBI:15378"/>
        <dbReference type="ChEBI" id="CHEBI:30616"/>
        <dbReference type="ChEBI" id="CHEBI:43474"/>
        <dbReference type="ChEBI" id="CHEBI:456216"/>
        <dbReference type="EC" id="3.6.4.13"/>
    </reaction>
</comment>
<dbReference type="Ensembl" id="ENSCPGT00000003435.1">
    <property type="protein sequence ID" value="ENSCPGP00000003123.1"/>
    <property type="gene ID" value="ENSCPGG00000002302.1"/>
</dbReference>
<evidence type="ECO:0000256" key="4">
    <source>
        <dbReference type="ARBA" id="ARBA00022840"/>
    </source>
</evidence>
<dbReference type="InterPro" id="IPR000629">
    <property type="entry name" value="RNA-helicase_DEAD-box_CS"/>
</dbReference>
<dbReference type="CDD" id="cd18787">
    <property type="entry name" value="SF2_C_DEAD"/>
    <property type="match status" value="1"/>
</dbReference>
<feature type="short sequence motif" description="Q motif" evidence="8">
    <location>
        <begin position="78"/>
        <end position="106"/>
    </location>
</feature>
<dbReference type="InterPro" id="IPR011545">
    <property type="entry name" value="DEAD/DEAH_box_helicase_dom"/>
</dbReference>
<comment type="function">
    <text evidence="9">RNA helicase.</text>
</comment>
<dbReference type="Pfam" id="PF00271">
    <property type="entry name" value="Helicase_C"/>
    <property type="match status" value="1"/>
</dbReference>
<feature type="compositionally biased region" description="Gly residues" evidence="10">
    <location>
        <begin position="1"/>
        <end position="18"/>
    </location>
</feature>
<dbReference type="PANTHER" id="PTHR24031">
    <property type="entry name" value="RNA HELICASE"/>
    <property type="match status" value="1"/>
</dbReference>
<feature type="compositionally biased region" description="Acidic residues" evidence="10">
    <location>
        <begin position="803"/>
        <end position="812"/>
    </location>
</feature>
<proteinExistence type="inferred from homology"/>
<dbReference type="SMART" id="SM00487">
    <property type="entry name" value="DEXDc"/>
    <property type="match status" value="1"/>
</dbReference>
<feature type="region of interest" description="Disordered" evidence="10">
    <location>
        <begin position="1"/>
        <end position="29"/>
    </location>
</feature>
<dbReference type="GO" id="GO:0016787">
    <property type="term" value="F:hydrolase activity"/>
    <property type="evidence" value="ECO:0007669"/>
    <property type="project" value="UniProtKB-KW"/>
</dbReference>
<evidence type="ECO:0000259" key="12">
    <source>
        <dbReference type="PROSITE" id="PS51194"/>
    </source>
</evidence>
<evidence type="ECO:0000313" key="14">
    <source>
        <dbReference type="Ensembl" id="ENSCPGP00000003123.1"/>
    </source>
</evidence>
<dbReference type="InterPro" id="IPR001650">
    <property type="entry name" value="Helicase_C-like"/>
</dbReference>
<dbReference type="InterPro" id="IPR014014">
    <property type="entry name" value="RNA_helicase_DEAD_Q_motif"/>
</dbReference>
<keyword evidence="4 9" id="KW-0067">ATP-binding</keyword>
<accession>A0A8C3J731</accession>
<evidence type="ECO:0000256" key="7">
    <source>
        <dbReference type="ARBA" id="ARBA00047984"/>
    </source>
</evidence>
<dbReference type="Gene3D" id="3.40.50.300">
    <property type="entry name" value="P-loop containing nucleotide triphosphate hydrolases"/>
    <property type="match status" value="2"/>
</dbReference>
<dbReference type="SMART" id="SM00490">
    <property type="entry name" value="HELICc"/>
    <property type="match status" value="1"/>
</dbReference>
<keyword evidence="2 9" id="KW-0378">Hydrolase</keyword>
<comment type="similarity">
    <text evidence="6">Belongs to the DEAD box helicase family. DDX10/DBP4 subfamily.</text>
</comment>